<dbReference type="InterPro" id="IPR017517">
    <property type="entry name" value="Maleyloyr_isom"/>
</dbReference>
<evidence type="ECO:0000313" key="3">
    <source>
        <dbReference type="Proteomes" id="UP001500994"/>
    </source>
</evidence>
<dbReference type="NCBIfam" id="TIGR03083">
    <property type="entry name" value="maleylpyruvate isomerase family mycothiol-dependent enzyme"/>
    <property type="match status" value="1"/>
</dbReference>
<dbReference type="EMBL" id="BAAARK010000015">
    <property type="protein sequence ID" value="GAA2670511.1"/>
    <property type="molecule type" value="Genomic_DNA"/>
</dbReference>
<dbReference type="Gene3D" id="1.20.120.450">
    <property type="entry name" value="dinb family like domain"/>
    <property type="match status" value="1"/>
</dbReference>
<reference evidence="2 3" key="1">
    <citation type="journal article" date="2019" name="Int. J. Syst. Evol. Microbiol.">
        <title>The Global Catalogue of Microorganisms (GCM) 10K type strain sequencing project: providing services to taxonomists for standard genome sequencing and annotation.</title>
        <authorList>
            <consortium name="The Broad Institute Genomics Platform"/>
            <consortium name="The Broad Institute Genome Sequencing Center for Infectious Disease"/>
            <person name="Wu L."/>
            <person name="Ma J."/>
        </authorList>
    </citation>
    <scope>NUCLEOTIDE SEQUENCE [LARGE SCALE GENOMIC DNA]</scope>
    <source>
        <strain evidence="2 3">JCM 16374</strain>
    </source>
</reference>
<proteinExistence type="predicted"/>
<feature type="domain" description="Mycothiol-dependent maleylpyruvate isomerase metal-binding" evidence="1">
    <location>
        <begin position="28"/>
        <end position="153"/>
    </location>
</feature>
<dbReference type="InterPro" id="IPR034660">
    <property type="entry name" value="DinB/YfiT-like"/>
</dbReference>
<comment type="caution">
    <text evidence="2">The sequence shown here is derived from an EMBL/GenBank/DDBJ whole genome shotgun (WGS) entry which is preliminary data.</text>
</comment>
<dbReference type="NCBIfam" id="TIGR03086">
    <property type="entry name" value="TIGR03086 family metal-binding protein"/>
    <property type="match status" value="1"/>
</dbReference>
<dbReference type="InterPro" id="IPR017520">
    <property type="entry name" value="CHP03086"/>
</dbReference>
<sequence length="220" mass="23294">MHMNSARADADDASAPAALDRLRRLDARAVRDSVALVNRLAPGDLARPTPCAGWDLAALLAHLTAQHHGFAAAALGRGRDLTHWAVRPLGDDVAVAAMRYRLAAEGVLAAFATVTDPDRPFALPEFTTDRTFPAVQAVGFHLIDYVVHGWDLARSLGLRYDPDPELLDAALPIARAVPDGAARLAPGSAFRPGLPATADAGALDRVLAVLGRSPEWRVPA</sequence>
<evidence type="ECO:0000259" key="1">
    <source>
        <dbReference type="Pfam" id="PF11716"/>
    </source>
</evidence>
<name>A0ABN3S8G6_9ACTN</name>
<gene>
    <name evidence="2" type="ORF">GCM10009864_45720</name>
</gene>
<dbReference type="InterPro" id="IPR024344">
    <property type="entry name" value="MDMPI_metal-binding"/>
</dbReference>
<dbReference type="SUPFAM" id="SSF109854">
    <property type="entry name" value="DinB/YfiT-like putative metalloenzymes"/>
    <property type="match status" value="1"/>
</dbReference>
<dbReference type="Proteomes" id="UP001500994">
    <property type="component" value="Unassembled WGS sequence"/>
</dbReference>
<dbReference type="RefSeq" id="WP_344578980.1">
    <property type="nucleotide sequence ID" value="NZ_BAAARK010000015.1"/>
</dbReference>
<keyword evidence="3" id="KW-1185">Reference proteome</keyword>
<dbReference type="Pfam" id="PF11716">
    <property type="entry name" value="MDMPI_N"/>
    <property type="match status" value="1"/>
</dbReference>
<accession>A0ABN3S8G6</accession>
<protein>
    <submittedName>
        <fullName evidence="2">TIGR03086 family metal-binding protein</fullName>
    </submittedName>
</protein>
<organism evidence="2 3">
    <name type="scientific">Streptomyces lunalinharesii</name>
    <dbReference type="NCBI Taxonomy" id="333384"/>
    <lineage>
        <taxon>Bacteria</taxon>
        <taxon>Bacillati</taxon>
        <taxon>Actinomycetota</taxon>
        <taxon>Actinomycetes</taxon>
        <taxon>Kitasatosporales</taxon>
        <taxon>Streptomycetaceae</taxon>
        <taxon>Streptomyces</taxon>
    </lineage>
</organism>
<evidence type="ECO:0000313" key="2">
    <source>
        <dbReference type="EMBL" id="GAA2670511.1"/>
    </source>
</evidence>